<dbReference type="OrthoDB" id="10261807at2759"/>
<gene>
    <name evidence="1" type="ORF">CALCODRAFT_501423</name>
</gene>
<accession>A0A165DMQ3</accession>
<evidence type="ECO:0000313" key="1">
    <source>
        <dbReference type="EMBL" id="KZT53148.1"/>
    </source>
</evidence>
<dbReference type="Proteomes" id="UP000076842">
    <property type="component" value="Unassembled WGS sequence"/>
</dbReference>
<protein>
    <submittedName>
        <fullName evidence="1">Uncharacterized protein</fullName>
    </submittedName>
</protein>
<reference evidence="1 2" key="1">
    <citation type="journal article" date="2016" name="Mol. Biol. Evol.">
        <title>Comparative Genomics of Early-Diverging Mushroom-Forming Fungi Provides Insights into the Origins of Lignocellulose Decay Capabilities.</title>
        <authorList>
            <person name="Nagy L.G."/>
            <person name="Riley R."/>
            <person name="Tritt A."/>
            <person name="Adam C."/>
            <person name="Daum C."/>
            <person name="Floudas D."/>
            <person name="Sun H."/>
            <person name="Yadav J.S."/>
            <person name="Pangilinan J."/>
            <person name="Larsson K.H."/>
            <person name="Matsuura K."/>
            <person name="Barry K."/>
            <person name="Labutti K."/>
            <person name="Kuo R."/>
            <person name="Ohm R.A."/>
            <person name="Bhattacharya S.S."/>
            <person name="Shirouzu T."/>
            <person name="Yoshinaga Y."/>
            <person name="Martin F.M."/>
            <person name="Grigoriev I.V."/>
            <person name="Hibbett D.S."/>
        </authorList>
    </citation>
    <scope>NUCLEOTIDE SEQUENCE [LARGE SCALE GENOMIC DNA]</scope>
    <source>
        <strain evidence="1 2">HHB12733</strain>
    </source>
</reference>
<dbReference type="AlphaFoldDB" id="A0A165DMQ3"/>
<evidence type="ECO:0000313" key="2">
    <source>
        <dbReference type="Proteomes" id="UP000076842"/>
    </source>
</evidence>
<keyword evidence="2" id="KW-1185">Reference proteome</keyword>
<dbReference type="EMBL" id="KV424045">
    <property type="protein sequence ID" value="KZT53148.1"/>
    <property type="molecule type" value="Genomic_DNA"/>
</dbReference>
<name>A0A165DMQ3_9BASI</name>
<sequence length="57" mass="6727">MRQLTAKEKSEIFQDGFCDQSSEQLSEATLLPYREARVHASYHHTPYLHHVQPHQLH</sequence>
<proteinExistence type="predicted"/>
<organism evidence="1 2">
    <name type="scientific">Calocera cornea HHB12733</name>
    <dbReference type="NCBI Taxonomy" id="1353952"/>
    <lineage>
        <taxon>Eukaryota</taxon>
        <taxon>Fungi</taxon>
        <taxon>Dikarya</taxon>
        <taxon>Basidiomycota</taxon>
        <taxon>Agaricomycotina</taxon>
        <taxon>Dacrymycetes</taxon>
        <taxon>Dacrymycetales</taxon>
        <taxon>Dacrymycetaceae</taxon>
        <taxon>Calocera</taxon>
    </lineage>
</organism>
<dbReference type="InParanoid" id="A0A165DMQ3"/>